<name>A0A1A9KCQ4_9PSED</name>
<dbReference type="Gene3D" id="3.40.190.10">
    <property type="entry name" value="Periplasmic binding protein-like II"/>
    <property type="match status" value="1"/>
</dbReference>
<evidence type="ECO:0000259" key="2">
    <source>
        <dbReference type="Pfam" id="PF04069"/>
    </source>
</evidence>
<dbReference type="Proteomes" id="UP000077748">
    <property type="component" value="Chromosome"/>
</dbReference>
<feature type="signal peptide" evidence="1">
    <location>
        <begin position="1"/>
        <end position="18"/>
    </location>
</feature>
<accession>A0A1A9KCQ4</accession>
<dbReference type="AlphaFoldDB" id="A0A1A9KCQ4"/>
<feature type="chain" id="PRO_5008391634" description="ABC-type glycine betaine transport system substrate-binding domain-containing protein" evidence="1">
    <location>
        <begin position="19"/>
        <end position="291"/>
    </location>
</feature>
<reference evidence="3 4" key="1">
    <citation type="submission" date="2016-05" db="EMBL/GenBank/DDBJ databases">
        <title>Genome Sequence of Pseudomonas citronellolis Strain SJTE-3, an Estrogens and Persistent Organic Pollutants degradation strain.</title>
        <authorList>
            <person name="Liang R."/>
        </authorList>
    </citation>
    <scope>NUCLEOTIDE SEQUENCE [LARGE SCALE GENOMIC DNA]</scope>
    <source>
        <strain evidence="3 4">SJTE-3</strain>
    </source>
</reference>
<feature type="domain" description="ABC-type glycine betaine transport system substrate-binding" evidence="2">
    <location>
        <begin position="26"/>
        <end position="280"/>
    </location>
</feature>
<dbReference type="InterPro" id="IPR007210">
    <property type="entry name" value="ABC_Gly_betaine_transp_sub-bd"/>
</dbReference>
<protein>
    <recommendedName>
        <fullName evidence="2">ABC-type glycine betaine transport system substrate-binding domain-containing protein</fullName>
    </recommendedName>
</protein>
<dbReference type="Pfam" id="PF04069">
    <property type="entry name" value="OpuAC"/>
    <property type="match status" value="1"/>
</dbReference>
<sequence length="291" mass="31185">MIISMLALLGASIATVQAAVPEVAEPVKISFINSSDSDFIAAVYGQALKQAGYEVKYVTVDSAAQYTAVQTGDIDVTLGAWQTTGVEMTKAALASGKVNNYGPTGVKVTEGWWYPQYLVEVCPGLPSWEALKQPKCAAALATAGTAPKGRFVDAPADWGSRSDERISHFELPFALVNSGSPAALLATFQGAIDRKQPILGWMYTPNWFTEKNPGAFVQFPDSRPEVDVLKLGNKAAFARIPVAEKILQKFTLDKGAVAKAMDQIDNEGSSPEEEADTWISAHADLVQGWAK</sequence>
<dbReference type="EMBL" id="CP015878">
    <property type="protein sequence ID" value="ANI15312.1"/>
    <property type="molecule type" value="Genomic_DNA"/>
</dbReference>
<dbReference type="Gene3D" id="3.40.190.100">
    <property type="entry name" value="Glycine betaine-binding periplasmic protein, domain 2"/>
    <property type="match status" value="1"/>
</dbReference>
<gene>
    <name evidence="3" type="ORF">A9C11_15565</name>
</gene>
<dbReference type="GO" id="GO:0043190">
    <property type="term" value="C:ATP-binding cassette (ABC) transporter complex"/>
    <property type="evidence" value="ECO:0007669"/>
    <property type="project" value="InterPro"/>
</dbReference>
<dbReference type="Gene3D" id="3.10.105.10">
    <property type="entry name" value="Dipeptide-binding Protein, Domain 3"/>
    <property type="match status" value="1"/>
</dbReference>
<evidence type="ECO:0000313" key="4">
    <source>
        <dbReference type="Proteomes" id="UP000077748"/>
    </source>
</evidence>
<keyword evidence="1" id="KW-0732">Signal</keyword>
<evidence type="ECO:0000313" key="3">
    <source>
        <dbReference type="EMBL" id="ANI15312.1"/>
    </source>
</evidence>
<evidence type="ECO:0000256" key="1">
    <source>
        <dbReference type="SAM" id="SignalP"/>
    </source>
</evidence>
<dbReference type="SUPFAM" id="SSF53850">
    <property type="entry name" value="Periplasmic binding protein-like II"/>
    <property type="match status" value="1"/>
</dbReference>
<organism evidence="3 4">
    <name type="scientific">Pseudomonas citronellolis</name>
    <dbReference type="NCBI Taxonomy" id="53408"/>
    <lineage>
        <taxon>Bacteria</taxon>
        <taxon>Pseudomonadati</taxon>
        <taxon>Pseudomonadota</taxon>
        <taxon>Gammaproteobacteria</taxon>
        <taxon>Pseudomonadales</taxon>
        <taxon>Pseudomonadaceae</taxon>
        <taxon>Pseudomonas</taxon>
    </lineage>
</organism>
<proteinExistence type="predicted"/>
<dbReference type="GO" id="GO:0022857">
    <property type="term" value="F:transmembrane transporter activity"/>
    <property type="evidence" value="ECO:0007669"/>
    <property type="project" value="InterPro"/>
</dbReference>